<feature type="domain" description="ELP1 first N-terminal beta-propeller" evidence="8">
    <location>
        <begin position="1"/>
        <end position="354"/>
    </location>
</feature>
<dbReference type="GO" id="GO:0005634">
    <property type="term" value="C:nucleus"/>
    <property type="evidence" value="ECO:0007669"/>
    <property type="project" value="UniProtKB-SubCell"/>
</dbReference>
<organism evidence="13 14">
    <name type="scientific">Pyxicephalus adspersus</name>
    <name type="common">African bullfrog</name>
    <dbReference type="NCBI Taxonomy" id="30357"/>
    <lineage>
        <taxon>Eukaryota</taxon>
        <taxon>Metazoa</taxon>
        <taxon>Chordata</taxon>
        <taxon>Craniata</taxon>
        <taxon>Vertebrata</taxon>
        <taxon>Euteleostomi</taxon>
        <taxon>Amphibia</taxon>
        <taxon>Batrachia</taxon>
        <taxon>Anura</taxon>
        <taxon>Neobatrachia</taxon>
        <taxon>Ranoidea</taxon>
        <taxon>Pyxicephalidae</taxon>
        <taxon>Pyxicephalinae</taxon>
        <taxon>Pyxicephalus</taxon>
    </lineage>
</organism>
<evidence type="ECO:0000256" key="5">
    <source>
        <dbReference type="ARBA" id="ARBA00029535"/>
    </source>
</evidence>
<protein>
    <recommendedName>
        <fullName evidence="5 6">Elongator complex protein 1</fullName>
    </recommendedName>
</protein>
<comment type="pathway">
    <text evidence="1">tRNA modification; 5-methoxycarbonylmethyl-2-thiouridine-tRNA biosynthesis.</text>
</comment>
<feature type="domain" description="ELP1 TPR" evidence="10">
    <location>
        <begin position="921"/>
        <end position="1084"/>
    </location>
</feature>
<dbReference type="InterPro" id="IPR056164">
    <property type="entry name" value="Beta-prop_ELP1_1st"/>
</dbReference>
<evidence type="ECO:0000256" key="2">
    <source>
        <dbReference type="ARBA" id="ARBA00006086"/>
    </source>
</evidence>
<dbReference type="PIRSF" id="PIRSF017233">
    <property type="entry name" value="IKAP"/>
    <property type="match status" value="1"/>
</dbReference>
<feature type="domain" description="ELP1 N-terminal second beta-propeller" evidence="9">
    <location>
        <begin position="393"/>
        <end position="689"/>
    </location>
</feature>
<keyword evidence="3 6" id="KW-0963">Cytoplasm</keyword>
<dbReference type="GO" id="GO:0002926">
    <property type="term" value="P:tRNA wobble base 5-methoxycarbonylmethyl-2-thiouridinylation"/>
    <property type="evidence" value="ECO:0007669"/>
    <property type="project" value="TreeGrafter"/>
</dbReference>
<dbReference type="GO" id="GO:0033588">
    <property type="term" value="C:elongator holoenzyme complex"/>
    <property type="evidence" value="ECO:0007669"/>
    <property type="project" value="InterPro"/>
</dbReference>
<evidence type="ECO:0000259" key="12">
    <source>
        <dbReference type="Pfam" id="PF23936"/>
    </source>
</evidence>
<feature type="domain" description="ELP1 three-helical bundle" evidence="12">
    <location>
        <begin position="1093"/>
        <end position="1263"/>
    </location>
</feature>
<dbReference type="GO" id="GO:0000049">
    <property type="term" value="F:tRNA binding"/>
    <property type="evidence" value="ECO:0007669"/>
    <property type="project" value="TreeGrafter"/>
</dbReference>
<evidence type="ECO:0000259" key="11">
    <source>
        <dbReference type="Pfam" id="PF23925"/>
    </source>
</evidence>
<evidence type="ECO:0000256" key="4">
    <source>
        <dbReference type="ARBA" id="ARBA00022694"/>
    </source>
</evidence>
<evidence type="ECO:0000256" key="1">
    <source>
        <dbReference type="ARBA" id="ARBA00005043"/>
    </source>
</evidence>
<evidence type="ECO:0000256" key="6">
    <source>
        <dbReference type="PIRNR" id="PIRNR017233"/>
    </source>
</evidence>
<keyword evidence="6" id="KW-0539">Nucleus</keyword>
<dbReference type="InterPro" id="IPR056169">
    <property type="entry name" value="HB_ELP1"/>
</dbReference>
<dbReference type="PANTHER" id="PTHR12747">
    <property type="entry name" value="ELONGATOR COMPLEX PROTEIN 1"/>
    <property type="match status" value="1"/>
</dbReference>
<dbReference type="PANTHER" id="PTHR12747:SF0">
    <property type="entry name" value="ELONGATOR COMPLEX PROTEIN 1"/>
    <property type="match status" value="1"/>
</dbReference>
<dbReference type="Pfam" id="PF04762">
    <property type="entry name" value="Beta-prop_ELP1_1st"/>
    <property type="match status" value="1"/>
</dbReference>
<evidence type="ECO:0000259" key="9">
    <source>
        <dbReference type="Pfam" id="PF23797"/>
    </source>
</evidence>
<evidence type="ECO:0000256" key="7">
    <source>
        <dbReference type="SAM" id="MobiDB-lite"/>
    </source>
</evidence>
<comment type="caution">
    <text evidence="13">The sequence shown here is derived from an EMBL/GenBank/DDBJ whole genome shotgun (WGS) entry which is preliminary data.</text>
</comment>
<dbReference type="Pfam" id="PF23878">
    <property type="entry name" value="TPR_ELP1"/>
    <property type="match status" value="1"/>
</dbReference>
<dbReference type="Gene3D" id="2.130.10.10">
    <property type="entry name" value="YVTN repeat-like/Quinoprotein amine dehydrogenase"/>
    <property type="match status" value="1"/>
</dbReference>
<feature type="region of interest" description="Disordered" evidence="7">
    <location>
        <begin position="1166"/>
        <end position="1199"/>
    </location>
</feature>
<dbReference type="EMBL" id="DYDO01000003">
    <property type="protein sequence ID" value="DBA28623.1"/>
    <property type="molecule type" value="Genomic_DNA"/>
</dbReference>
<gene>
    <name evidence="13" type="ORF">GDO54_008951</name>
</gene>
<comment type="function">
    <text evidence="6">Component of the elongator complex which is required for multiple tRNA modifications, including mcm5U (5-methoxycarbonylmethyl uridine), mcm5s2U (5-methoxycarbonylmethyl-2-thiouridine), and ncm5U (5-carbamoylmethyl uridine). The elongator complex catalyzes formation of carboxymethyluridine in the wobble base at position 34 in tRNAs.</text>
</comment>
<dbReference type="InterPro" id="IPR015943">
    <property type="entry name" value="WD40/YVTN_repeat-like_dom_sf"/>
</dbReference>
<dbReference type="InterPro" id="IPR056167">
    <property type="entry name" value="A-sol_ELP1"/>
</dbReference>
<dbReference type="Pfam" id="PF23797">
    <property type="entry name" value="Beta-prop_ELP1_2nd"/>
    <property type="match status" value="1"/>
</dbReference>
<sequence length="1322" mass="149364">MRNLKLLNTLQCKSAQGMGIPQCSCVRTDTGTVFIGSNYGFVELDPNTEQILTDVSLTSESYLPEDGSGQVVGIQDVPDQQSLCLATATGDVILCNLNTGQLECVGSVDSGIAAMSWSPDQELVLLVTGQQTLILMTKDFEPISEIPIHQEDFGEGKFITVGWGKKETQFHGSEGKQAAQRKVLSVQPALPWDDQKARITWRGDGQLFAVSTVCPQTGSRKIRVWNRELSLQSTSEPVDGLEQSLCWKPSGSLIASTQSKPNKHDVIFFEKNGLVHGEFTLPFGKGEVQVKELLWNSDSTVLAVWLQDIEKDGTQPHTYVQLWVVGNYHWYLKQYLHFGNNEDSKVVSLTWDPEISYRLHVVCVGWQYFQYDWCWNTDRSSGQSPGSQADVAVIDGDKVLVTSFAQSVVPPPMYTFHMQFPHAVNEVSFHTDPEKSRDLAVLDNGDAVYIFKYGVDAAKESVVKIVGGNGFKVSTSTPVLEKEFRLHVPSDNLQPLYFHHLTWVTDDTFLIISQSKSSSQSAVYHITIPSENGQIINPRQGGIVNGRIITMCYSTKTKTCALQTADGQVWKYFWESQTPGPEPWKDDIGQDVKFNQPCIQTEITTIDGEEVVLGITERSRLFINNLVVATNITSFAIYDDFLLLTTHSHTCRCVSLKETSLKALETILSNTSTSNDETIRKVERGSRVVTVVPQDTKVILQMPRGNLETIHHRALVLAQIRKWLDSLQFKGAFECMRKLRINLNLIYDHNPKVFLDNVDTFVKQIDSVNYINLFLTELKEEDVTKTMYPSHTATPSPSLQTSTAKKIDVVCDAIRGAMEKLNPQKYFLSILTSYVRKTTPELETALQKVHELRGKGLNFVNPPSKEALKYLLFLVDVNELYDYSLGTYDFDLVIMVAEKSQKDPKEYLPFLNTLRKMESNYQRYTIDKHLKRYKKALGHLSKCGPEHFVEFLNLVKDQNLYTEALKLYPVGSTEYKSINDAYGDHLYSKHQYEQAGLIFARCGSLEKALEAFVACSSWQQILCIASQLQYSEDKMASLARSVAGKLVEKRMHENAALLLEQYAEDYEEAILLLLEGSFWEEALRLIHKYKRLDILETNVKPAITEAQKNHMIFLDSQKTTFARHKQRLSVVRELKEKARQGLLDDEMPGGPESDLFSDTSSIMTTSEMSGKYSHSNSRISSRTSKNRRKAERKKHSLKEGSPLEDVALVEALGEIVRTVDKMRTEVNSLLKVLVLFGYDTEARQLQKAYHEFLQFIEVSISEIWIPLDQSNTTPVLGPHSTANSIMTSYQQQKNIKSTEQDSELFTAPKLCKATQWKLELLD</sequence>
<comment type="similarity">
    <text evidence="2 6">Belongs to the ELP1/IKA1 family.</text>
</comment>
<evidence type="ECO:0000256" key="3">
    <source>
        <dbReference type="ARBA" id="ARBA00022490"/>
    </source>
</evidence>
<dbReference type="Proteomes" id="UP001181693">
    <property type="component" value="Unassembled WGS sequence"/>
</dbReference>
<reference evidence="13" key="1">
    <citation type="thesis" date="2020" institute="ProQuest LLC" country="789 East Eisenhower Parkway, Ann Arbor, MI, USA">
        <title>Comparative Genomics and Chromosome Evolution.</title>
        <authorList>
            <person name="Mudd A.B."/>
        </authorList>
    </citation>
    <scope>NUCLEOTIDE SEQUENCE</scope>
    <source>
        <strain evidence="13">1538</strain>
        <tissue evidence="13">Blood</tissue>
    </source>
</reference>
<evidence type="ECO:0000259" key="10">
    <source>
        <dbReference type="Pfam" id="PF23878"/>
    </source>
</evidence>
<keyword evidence="4" id="KW-0819">tRNA processing</keyword>
<dbReference type="InterPro" id="IPR006849">
    <property type="entry name" value="Elp1"/>
</dbReference>
<feature type="domain" description="ELP1 alpha-solenoid" evidence="11">
    <location>
        <begin position="713"/>
        <end position="914"/>
    </location>
</feature>
<evidence type="ECO:0000313" key="14">
    <source>
        <dbReference type="Proteomes" id="UP001181693"/>
    </source>
</evidence>
<feature type="compositionally biased region" description="Basic residues" evidence="7">
    <location>
        <begin position="1184"/>
        <end position="1196"/>
    </location>
</feature>
<dbReference type="GO" id="GO:0005829">
    <property type="term" value="C:cytosol"/>
    <property type="evidence" value="ECO:0007669"/>
    <property type="project" value="TreeGrafter"/>
</dbReference>
<dbReference type="SUPFAM" id="SSF69322">
    <property type="entry name" value="Tricorn protease domain 2"/>
    <property type="match status" value="1"/>
</dbReference>
<name>A0AAV3AT96_PYXAD</name>
<dbReference type="InterPro" id="IPR056166">
    <property type="entry name" value="TPR_ELP1"/>
</dbReference>
<feature type="compositionally biased region" description="Low complexity" evidence="7">
    <location>
        <begin position="1173"/>
        <end position="1183"/>
    </location>
</feature>
<comment type="subcellular location">
    <subcellularLocation>
        <location evidence="6">Cytoplasm</location>
    </subcellularLocation>
    <subcellularLocation>
        <location evidence="6">Nucleus</location>
    </subcellularLocation>
</comment>
<evidence type="ECO:0000259" key="8">
    <source>
        <dbReference type="Pfam" id="PF04762"/>
    </source>
</evidence>
<keyword evidence="14" id="KW-1185">Reference proteome</keyword>
<proteinExistence type="inferred from homology"/>
<dbReference type="Pfam" id="PF23925">
    <property type="entry name" value="A-sol_ELP1"/>
    <property type="match status" value="1"/>
</dbReference>
<dbReference type="InterPro" id="IPR056165">
    <property type="entry name" value="Beta-prop_ELP1_2nd"/>
</dbReference>
<evidence type="ECO:0000313" key="13">
    <source>
        <dbReference type="EMBL" id="DBA28623.1"/>
    </source>
</evidence>
<dbReference type="Pfam" id="PF23936">
    <property type="entry name" value="HB_ELP1"/>
    <property type="match status" value="1"/>
</dbReference>
<accession>A0AAV3AT96</accession>